<evidence type="ECO:0008006" key="4">
    <source>
        <dbReference type="Google" id="ProtNLM"/>
    </source>
</evidence>
<evidence type="ECO:0000313" key="2">
    <source>
        <dbReference type="EMBL" id="RSX55012.1"/>
    </source>
</evidence>
<evidence type="ECO:0000313" key="3">
    <source>
        <dbReference type="Proteomes" id="UP000287609"/>
    </source>
</evidence>
<name>A0A430FQ81_9BIFI</name>
<protein>
    <recommendedName>
        <fullName evidence="4">Lipoprotein</fullName>
    </recommendedName>
</protein>
<dbReference type="PROSITE" id="PS51257">
    <property type="entry name" value="PROKAR_LIPOPROTEIN"/>
    <property type="match status" value="1"/>
</dbReference>
<accession>A0A430FQ81</accession>
<keyword evidence="1" id="KW-0732">Signal</keyword>
<evidence type="ECO:0000256" key="1">
    <source>
        <dbReference type="SAM" id="SignalP"/>
    </source>
</evidence>
<feature type="chain" id="PRO_5039627331" description="Lipoprotein" evidence="1">
    <location>
        <begin position="27"/>
        <end position="248"/>
    </location>
</feature>
<feature type="signal peptide" evidence="1">
    <location>
        <begin position="1"/>
        <end position="26"/>
    </location>
</feature>
<comment type="caution">
    <text evidence="2">The sequence shown here is derived from an EMBL/GenBank/DDBJ whole genome shotgun (WGS) entry which is preliminary data.</text>
</comment>
<reference evidence="2 3" key="1">
    <citation type="submission" date="2018-09" db="EMBL/GenBank/DDBJ databases">
        <title>Characterization of the phylogenetic diversity of five novel species belonging to the genus Bifidobacterium.</title>
        <authorList>
            <person name="Lugli G.A."/>
            <person name="Duranti S."/>
            <person name="Milani C."/>
        </authorList>
    </citation>
    <scope>NUCLEOTIDE SEQUENCE [LARGE SCALE GENOMIC DNA]</scope>
    <source>
        <strain evidence="2 3">2036B</strain>
    </source>
</reference>
<dbReference type="Proteomes" id="UP000287609">
    <property type="component" value="Unassembled WGS sequence"/>
</dbReference>
<keyword evidence="3" id="KW-1185">Reference proteome</keyword>
<gene>
    <name evidence="2" type="ORF">D2E26_1066</name>
</gene>
<dbReference type="EMBL" id="QXGM01000002">
    <property type="protein sequence ID" value="RSX55012.1"/>
    <property type="molecule type" value="Genomic_DNA"/>
</dbReference>
<organism evidence="2 3">
    <name type="scientific">Bifidobacterium dolichotidis</name>
    <dbReference type="NCBI Taxonomy" id="2306976"/>
    <lineage>
        <taxon>Bacteria</taxon>
        <taxon>Bacillati</taxon>
        <taxon>Actinomycetota</taxon>
        <taxon>Actinomycetes</taxon>
        <taxon>Bifidobacteriales</taxon>
        <taxon>Bifidobacteriaceae</taxon>
        <taxon>Bifidobacterium</taxon>
    </lineage>
</organism>
<proteinExistence type="predicted"/>
<dbReference type="AlphaFoldDB" id="A0A430FQ81"/>
<sequence length="248" mass="27940">MRRNLRTILASIGMAICILGASACSANPAANSEASSQTNVRKHANSLREMAQQILNQDNNTMNDTQREIIERAIQNNGKVSDADYERAWQAYNQCLVDKGYNPQPLVQVEGIYLSSFDRDSIDNEELQQKFEQDVNSCLFGNVMEVQGLYTAGKDNPNLIAGQEAAVDCLHRRNLVPESYTLADFEREDTQYHDTFANSKDPFALDTRKKASEKLSFNLDDSVARLCLVANGAAYFFNKDQPRWHPFD</sequence>